<reference evidence="2 3" key="1">
    <citation type="submission" date="2016-10" db="EMBL/GenBank/DDBJ databases">
        <authorList>
            <person name="de Groot N.N."/>
        </authorList>
    </citation>
    <scope>NUCLEOTIDE SEQUENCE [LARGE SCALE GENOMIC DNA]</scope>
    <source>
        <strain evidence="2 3">Nv1</strain>
    </source>
</reference>
<dbReference type="Pfam" id="PF07589">
    <property type="entry name" value="PEP-CTERM"/>
    <property type="match status" value="1"/>
</dbReference>
<gene>
    <name evidence="2" type="ORF">SAMN05216387_10143</name>
</gene>
<name>A0A1H7FQV6_9PROT</name>
<evidence type="ECO:0000313" key="3">
    <source>
        <dbReference type="Proteomes" id="UP000198620"/>
    </source>
</evidence>
<proteinExistence type="predicted"/>
<feature type="domain" description="Ice-binding protein C-terminal" evidence="1">
    <location>
        <begin position="489"/>
        <end position="513"/>
    </location>
</feature>
<dbReference type="AlphaFoldDB" id="A0A1H7FQV6"/>
<keyword evidence="3" id="KW-1185">Reference proteome</keyword>
<dbReference type="Proteomes" id="UP000198620">
    <property type="component" value="Unassembled WGS sequence"/>
</dbReference>
<organism evidence="2 3">
    <name type="scientific">Nitrosovibrio tenuis</name>
    <dbReference type="NCBI Taxonomy" id="1233"/>
    <lineage>
        <taxon>Bacteria</taxon>
        <taxon>Pseudomonadati</taxon>
        <taxon>Pseudomonadota</taxon>
        <taxon>Betaproteobacteria</taxon>
        <taxon>Nitrosomonadales</taxon>
        <taxon>Nitrosomonadaceae</taxon>
        <taxon>Nitrosovibrio</taxon>
    </lineage>
</organism>
<evidence type="ECO:0000259" key="1">
    <source>
        <dbReference type="Pfam" id="PF07589"/>
    </source>
</evidence>
<dbReference type="STRING" id="1233.SAMN05216387_10143"/>
<dbReference type="EMBL" id="FOBH01000001">
    <property type="protein sequence ID" value="SEK27587.1"/>
    <property type="molecule type" value="Genomic_DNA"/>
</dbReference>
<accession>A0A1H7FQV6</accession>
<sequence>MYTSSKQKKRQFAIPCKTARFEFSVSRKWLHTAGLTLSAVFITHSLPPFIAQANAQSSFERLSSLLEATPAGGWVNASTNFFSDAWPTGADAVQVSSQQFPGAIVSAWSSFAWDSDNGRLMLWGGGHANYYGNEMYVWDGATGNWGRGSLPSRVGAGGFIVDGAAPQSAHTYDNNIYLPVNGMFLTFGGAAAPTGWNFQTTDGTNVSRAGPYLWDPLKSDPNKVGGTTGSGWDTVNVAQGGNMWIDRQGQWTGSEPGQYINGTAAYRTENGHDVVYLTAEQGSASGFPSLYRYTLGDVRNGGKDTWEVVGVTNNTVGYQGAATIDTTHNLYIRTATPIGPYTSALAVWDLDNANTANPYRNQDTGIHLVKEDGSDFIMTGTYGIGYDSANNTIVLWNGSNGGGEVWSASVVTDADGKIGTNTTWTVHEIASSTLEHPHGSFYTGVLGKWHYDTALNAFIAVDEIAGAGAGVWDAGVWLYKPMTTVAAIVPEPETYALLLAGLGLVGWVAHKRRRINM</sequence>
<dbReference type="InterPro" id="IPR013424">
    <property type="entry name" value="Ice-binding_C"/>
</dbReference>
<dbReference type="OrthoDB" id="7055135at2"/>
<protein>
    <submittedName>
        <fullName evidence="2">PEP-CTERM protein-sorting domain-containing protein</fullName>
    </submittedName>
</protein>
<evidence type="ECO:0000313" key="2">
    <source>
        <dbReference type="EMBL" id="SEK27587.1"/>
    </source>
</evidence>
<dbReference type="RefSeq" id="WP_090825630.1">
    <property type="nucleotide sequence ID" value="NZ_FOBH01000001.1"/>
</dbReference>
<dbReference type="NCBIfam" id="TIGR02595">
    <property type="entry name" value="PEP_CTERM"/>
    <property type="match status" value="1"/>
</dbReference>